<dbReference type="HOGENOM" id="CLU_1683306_0_0_4"/>
<dbReference type="AlphaFoldDB" id="A3P891"/>
<dbReference type="Proteomes" id="UP000006738">
    <property type="component" value="Chromosome II"/>
</dbReference>
<reference evidence="3" key="1">
    <citation type="submission" date="2007-02" db="EMBL/GenBank/DDBJ databases">
        <authorList>
            <person name="DeShazer D."/>
            <person name="Woods D.E."/>
            <person name="Nierman W.C."/>
        </authorList>
    </citation>
    <scope>NUCLEOTIDE SEQUENCE [LARGE SCALE GENOMIC DNA]</scope>
    <source>
        <strain evidence="3">1106a</strain>
    </source>
</reference>
<sequence length="170" mass="18949">MFSIENRADDKNRIVRIRLLFDSSTPVDQLTAVGRPFAPILPGVLNRLRIGFVSASYRPRIGLVSASMRIANPTMECRPRQLPEGIAHRRCVIAVPTRAQWASTCRAHRCRDDVAMNDRHARSRRRDAGTGVTTNPARPGRVESAGHAERHGRAARIETALPAMNHDEAR</sequence>
<dbReference type="KEGG" id="bpl:BURPS1106A_A2521"/>
<dbReference type="RefSeq" id="WP_004537018.1">
    <property type="nucleotide sequence ID" value="NC_009078.1"/>
</dbReference>
<accession>A3P891</accession>
<organism evidence="2 3">
    <name type="scientific">Burkholderia pseudomallei (strain 1106a)</name>
    <dbReference type="NCBI Taxonomy" id="357348"/>
    <lineage>
        <taxon>Bacteria</taxon>
        <taxon>Pseudomonadati</taxon>
        <taxon>Pseudomonadota</taxon>
        <taxon>Betaproteobacteria</taxon>
        <taxon>Burkholderiales</taxon>
        <taxon>Burkholderiaceae</taxon>
        <taxon>Burkholderia</taxon>
        <taxon>pseudomallei group</taxon>
    </lineage>
</organism>
<name>A3P891_BURP0</name>
<feature type="compositionally biased region" description="Basic and acidic residues" evidence="1">
    <location>
        <begin position="140"/>
        <end position="156"/>
    </location>
</feature>
<evidence type="ECO:0000313" key="2">
    <source>
        <dbReference type="EMBL" id="ABN95216.1"/>
    </source>
</evidence>
<evidence type="ECO:0000313" key="3">
    <source>
        <dbReference type="Proteomes" id="UP000006738"/>
    </source>
</evidence>
<proteinExistence type="predicted"/>
<protein>
    <submittedName>
        <fullName evidence="2">Uncharacterized protein</fullName>
    </submittedName>
</protein>
<dbReference type="EMBL" id="CP000573">
    <property type="protein sequence ID" value="ABN95216.1"/>
    <property type="molecule type" value="Genomic_DNA"/>
</dbReference>
<evidence type="ECO:0000256" key="1">
    <source>
        <dbReference type="SAM" id="MobiDB-lite"/>
    </source>
</evidence>
<feature type="region of interest" description="Disordered" evidence="1">
    <location>
        <begin position="118"/>
        <end position="170"/>
    </location>
</feature>
<gene>
    <name evidence="2" type="ordered locus">BURPS1106A_A2521</name>
</gene>